<dbReference type="SUPFAM" id="SSF49503">
    <property type="entry name" value="Cupredoxins"/>
    <property type="match status" value="1"/>
</dbReference>
<feature type="signal peptide" evidence="3">
    <location>
        <begin position="1"/>
        <end position="21"/>
    </location>
</feature>
<evidence type="ECO:0000256" key="2">
    <source>
        <dbReference type="ARBA" id="ARBA00023008"/>
    </source>
</evidence>
<name>A0ABU9TY00_9GAMM</name>
<dbReference type="PANTHER" id="PTHR38439">
    <property type="entry name" value="AURACYANIN-B"/>
    <property type="match status" value="1"/>
</dbReference>
<organism evidence="5 6">
    <name type="scientific">Neptuniibacter pectenicola</name>
    <dbReference type="NCBI Taxonomy" id="1806669"/>
    <lineage>
        <taxon>Bacteria</taxon>
        <taxon>Pseudomonadati</taxon>
        <taxon>Pseudomonadota</taxon>
        <taxon>Gammaproteobacteria</taxon>
        <taxon>Oceanospirillales</taxon>
        <taxon>Oceanospirillaceae</taxon>
        <taxon>Neptuniibacter</taxon>
    </lineage>
</organism>
<dbReference type="InterPro" id="IPR050845">
    <property type="entry name" value="Cu-binding_ET"/>
</dbReference>
<protein>
    <submittedName>
        <fullName evidence="5">Plastocyanin/azurin family copper-binding protein</fullName>
    </submittedName>
</protein>
<evidence type="ECO:0000313" key="5">
    <source>
        <dbReference type="EMBL" id="MEM5538032.1"/>
    </source>
</evidence>
<evidence type="ECO:0000313" key="6">
    <source>
        <dbReference type="Proteomes" id="UP001449225"/>
    </source>
</evidence>
<dbReference type="InterPro" id="IPR000923">
    <property type="entry name" value="BlueCu_1"/>
</dbReference>
<feature type="domain" description="Blue (type 1) copper" evidence="4">
    <location>
        <begin position="60"/>
        <end position="163"/>
    </location>
</feature>
<dbReference type="InterPro" id="IPR008972">
    <property type="entry name" value="Cupredoxin"/>
</dbReference>
<dbReference type="RefSeq" id="WP_067867218.1">
    <property type="nucleotide sequence ID" value="NZ_JBBMRA010000028.1"/>
</dbReference>
<keyword evidence="3" id="KW-0732">Signal</keyword>
<evidence type="ECO:0000256" key="1">
    <source>
        <dbReference type="ARBA" id="ARBA00022723"/>
    </source>
</evidence>
<proteinExistence type="predicted"/>
<dbReference type="Gene3D" id="2.60.40.420">
    <property type="entry name" value="Cupredoxins - blue copper proteins"/>
    <property type="match status" value="1"/>
</dbReference>
<accession>A0ABU9TY00</accession>
<evidence type="ECO:0000259" key="4">
    <source>
        <dbReference type="Pfam" id="PF00127"/>
    </source>
</evidence>
<sequence>MKKSFSAALLTMLLISPSAFAGVASPIADSIQHHNEMKGQHDSIGIPGKSTEVTKALNLTANDQMRFSIDTLDLKKGDIVSFTVTNTGQIHHEFVLGTRDKIEMHRKEMQGMPNMKHSDSNALSLKSGETKTLIWKFTSVGNFLAACTLPGHYEAGMITTIKVGNSQ</sequence>
<reference evidence="5 6" key="1">
    <citation type="submission" date="2024-03" db="EMBL/GenBank/DDBJ databases">
        <title>Community enrichment and isolation of bacterial strains for fucoidan degradation.</title>
        <authorList>
            <person name="Sichert A."/>
        </authorList>
    </citation>
    <scope>NUCLEOTIDE SEQUENCE [LARGE SCALE GENOMIC DNA]</scope>
    <source>
        <strain evidence="5 6">AS76</strain>
    </source>
</reference>
<feature type="chain" id="PRO_5046160058" evidence="3">
    <location>
        <begin position="22"/>
        <end position="167"/>
    </location>
</feature>
<gene>
    <name evidence="5" type="ORF">WNY58_16740</name>
</gene>
<dbReference type="PANTHER" id="PTHR38439:SF3">
    <property type="entry name" value="COPPER-RESISTANT CUPROPROTEIN COPI"/>
    <property type="match status" value="1"/>
</dbReference>
<dbReference type="Pfam" id="PF00127">
    <property type="entry name" value="Copper-bind"/>
    <property type="match status" value="1"/>
</dbReference>
<keyword evidence="2" id="KW-0186">Copper</keyword>
<dbReference type="Proteomes" id="UP001449225">
    <property type="component" value="Unassembled WGS sequence"/>
</dbReference>
<comment type="caution">
    <text evidence="5">The sequence shown here is derived from an EMBL/GenBank/DDBJ whole genome shotgun (WGS) entry which is preliminary data.</text>
</comment>
<dbReference type="EMBL" id="JBBMRA010000028">
    <property type="protein sequence ID" value="MEM5538032.1"/>
    <property type="molecule type" value="Genomic_DNA"/>
</dbReference>
<keyword evidence="1" id="KW-0479">Metal-binding</keyword>
<keyword evidence="6" id="KW-1185">Reference proteome</keyword>
<evidence type="ECO:0000256" key="3">
    <source>
        <dbReference type="SAM" id="SignalP"/>
    </source>
</evidence>